<dbReference type="Pfam" id="PF13607">
    <property type="entry name" value="Succ_CoA_lig"/>
    <property type="match status" value="1"/>
</dbReference>
<dbReference type="GO" id="GO:0016874">
    <property type="term" value="F:ligase activity"/>
    <property type="evidence" value="ECO:0007669"/>
    <property type="project" value="UniProtKB-KW"/>
</dbReference>
<dbReference type="EMBL" id="MLJW01008222">
    <property type="protein sequence ID" value="OIQ64319.1"/>
    <property type="molecule type" value="Genomic_DNA"/>
</dbReference>
<dbReference type="InterPro" id="IPR016102">
    <property type="entry name" value="Succinyl-CoA_synth-like"/>
</dbReference>
<dbReference type="PANTHER" id="PTHR43334">
    <property type="entry name" value="ACETATE--COA LIGASE [ADP-FORMING]"/>
    <property type="match status" value="1"/>
</dbReference>
<name>A0A1J5P937_9ZZZZ</name>
<protein>
    <recommendedName>
        <fullName evidence="4">Succinyl-CoA synthetase-like flavodoxin domain-containing protein</fullName>
    </recommendedName>
</protein>
<dbReference type="GO" id="GO:0005524">
    <property type="term" value="F:ATP binding"/>
    <property type="evidence" value="ECO:0007669"/>
    <property type="project" value="UniProtKB-KW"/>
</dbReference>
<evidence type="ECO:0000256" key="3">
    <source>
        <dbReference type="ARBA" id="ARBA00022840"/>
    </source>
</evidence>
<dbReference type="AlphaFoldDB" id="A0A1J5P937"/>
<dbReference type="Gene3D" id="3.40.50.261">
    <property type="entry name" value="Succinyl-CoA synthetase domains"/>
    <property type="match status" value="1"/>
</dbReference>
<keyword evidence="2" id="KW-0547">Nucleotide-binding</keyword>
<gene>
    <name evidence="5" type="ORF">GALL_541290</name>
</gene>
<dbReference type="SUPFAM" id="SSF52210">
    <property type="entry name" value="Succinyl-CoA synthetase domains"/>
    <property type="match status" value="1"/>
</dbReference>
<comment type="caution">
    <text evidence="5">The sequence shown here is derived from an EMBL/GenBank/DDBJ whole genome shotgun (WGS) entry which is preliminary data.</text>
</comment>
<proteinExistence type="predicted"/>
<dbReference type="InterPro" id="IPR032875">
    <property type="entry name" value="Succ_CoA_lig_flav_dom"/>
</dbReference>
<keyword evidence="1" id="KW-0436">Ligase</keyword>
<evidence type="ECO:0000256" key="2">
    <source>
        <dbReference type="ARBA" id="ARBA00022741"/>
    </source>
</evidence>
<organism evidence="5">
    <name type="scientific">mine drainage metagenome</name>
    <dbReference type="NCBI Taxonomy" id="410659"/>
    <lineage>
        <taxon>unclassified sequences</taxon>
        <taxon>metagenomes</taxon>
        <taxon>ecological metagenomes</taxon>
    </lineage>
</organism>
<evidence type="ECO:0000313" key="5">
    <source>
        <dbReference type="EMBL" id="OIQ64319.1"/>
    </source>
</evidence>
<evidence type="ECO:0000259" key="4">
    <source>
        <dbReference type="Pfam" id="PF13607"/>
    </source>
</evidence>
<keyword evidence="3" id="KW-0067">ATP-binding</keyword>
<sequence length="223" mass="23480">MGFSHIVGLGANADIGFGLTLDWLSRDPGTGAILLDIRRIKNHRLFLSAARAAAKLRPVVAIRAGLRLLDEDGAADLSFEAALRRAGVLSVKRLEDLLAAAETLSRAKPARCDTLAIVSNAIGPGRLAADSVLREGLRLMPDDAPDHGILLVESADLAATAFRLATRPNIGGVLVVHAPQGQADEAAIESLCHPPADLRGTARTGDRFISVKIAAMSNLHRQG</sequence>
<evidence type="ECO:0000256" key="1">
    <source>
        <dbReference type="ARBA" id="ARBA00022598"/>
    </source>
</evidence>
<feature type="domain" description="Succinyl-CoA synthetase-like flavodoxin" evidence="4">
    <location>
        <begin position="1"/>
        <end position="104"/>
    </location>
</feature>
<dbReference type="InterPro" id="IPR051538">
    <property type="entry name" value="Acyl-CoA_Synth/Transferase"/>
</dbReference>
<dbReference type="PANTHER" id="PTHR43334:SF1">
    <property type="entry name" value="3-HYDROXYPROPIONATE--COA LIGASE [ADP-FORMING]"/>
    <property type="match status" value="1"/>
</dbReference>
<accession>A0A1J5P937</accession>
<reference evidence="5" key="1">
    <citation type="submission" date="2016-10" db="EMBL/GenBank/DDBJ databases">
        <title>Sequence of Gallionella enrichment culture.</title>
        <authorList>
            <person name="Poehlein A."/>
            <person name="Muehling M."/>
            <person name="Daniel R."/>
        </authorList>
    </citation>
    <scope>NUCLEOTIDE SEQUENCE</scope>
</reference>